<proteinExistence type="inferred from homology"/>
<dbReference type="NCBIfam" id="TIGR01013">
    <property type="entry name" value="2a58"/>
    <property type="match status" value="1"/>
</dbReference>
<keyword evidence="10" id="KW-1185">Reference proteome</keyword>
<evidence type="ECO:0000256" key="8">
    <source>
        <dbReference type="SAM" id="Phobius"/>
    </source>
</evidence>
<dbReference type="STRING" id="188477.A0A433TT31"/>
<evidence type="ECO:0000256" key="6">
    <source>
        <dbReference type="ARBA" id="ARBA00023136"/>
    </source>
</evidence>
<gene>
    <name evidence="9" type="ORF">EGW08_007561</name>
</gene>
<feature type="compositionally biased region" description="Polar residues" evidence="7">
    <location>
        <begin position="714"/>
        <end position="724"/>
    </location>
</feature>
<feature type="transmembrane region" description="Helical" evidence="8">
    <location>
        <begin position="245"/>
        <end position="266"/>
    </location>
</feature>
<feature type="compositionally biased region" description="Polar residues" evidence="7">
    <location>
        <begin position="758"/>
        <end position="776"/>
    </location>
</feature>
<feature type="transmembrane region" description="Helical" evidence="8">
    <location>
        <begin position="510"/>
        <end position="532"/>
    </location>
</feature>
<feature type="transmembrane region" description="Helical" evidence="8">
    <location>
        <begin position="393"/>
        <end position="418"/>
    </location>
</feature>
<feature type="transmembrane region" description="Helical" evidence="8">
    <location>
        <begin position="553"/>
        <end position="575"/>
    </location>
</feature>
<evidence type="ECO:0000313" key="9">
    <source>
        <dbReference type="EMBL" id="RUS84691.1"/>
    </source>
</evidence>
<dbReference type="GO" id="GO:0005436">
    <property type="term" value="F:sodium:phosphate symporter activity"/>
    <property type="evidence" value="ECO:0007669"/>
    <property type="project" value="InterPro"/>
</dbReference>
<comment type="subcellular location">
    <subcellularLocation>
        <location evidence="1">Apical cell membrane</location>
        <topology evidence="1">Multi-pass membrane protein</topology>
    </subcellularLocation>
</comment>
<name>A0A433TT31_ELYCH</name>
<protein>
    <recommendedName>
        <fullName evidence="11">Sodium-dependent phosphate transport protein 2B</fullName>
    </recommendedName>
</protein>
<dbReference type="GO" id="GO:0016324">
    <property type="term" value="C:apical plasma membrane"/>
    <property type="evidence" value="ECO:0007669"/>
    <property type="project" value="UniProtKB-SubCell"/>
</dbReference>
<evidence type="ECO:0000256" key="5">
    <source>
        <dbReference type="ARBA" id="ARBA00022989"/>
    </source>
</evidence>
<dbReference type="EMBL" id="RQTK01000197">
    <property type="protein sequence ID" value="RUS84691.1"/>
    <property type="molecule type" value="Genomic_DNA"/>
</dbReference>
<dbReference type="PANTHER" id="PTHR10010:SF46">
    <property type="entry name" value="SODIUM-DEPENDENT PHOSPHATE TRANSPORT PROTEIN 2B"/>
    <property type="match status" value="1"/>
</dbReference>
<evidence type="ECO:0000256" key="1">
    <source>
        <dbReference type="ARBA" id="ARBA00004424"/>
    </source>
</evidence>
<evidence type="ECO:0000256" key="2">
    <source>
        <dbReference type="ARBA" id="ARBA00005808"/>
    </source>
</evidence>
<dbReference type="InterPro" id="IPR003841">
    <property type="entry name" value="Na/Pi_transpt"/>
</dbReference>
<feature type="compositionally biased region" description="Polar residues" evidence="7">
    <location>
        <begin position="691"/>
        <end position="704"/>
    </location>
</feature>
<evidence type="ECO:0000313" key="10">
    <source>
        <dbReference type="Proteomes" id="UP000271974"/>
    </source>
</evidence>
<dbReference type="AlphaFoldDB" id="A0A433TT31"/>
<keyword evidence="4 8" id="KW-0812">Transmembrane</keyword>
<dbReference type="NCBIfam" id="NF037997">
    <property type="entry name" value="Na_Pi_symport"/>
    <property type="match status" value="2"/>
</dbReference>
<feature type="transmembrane region" description="Helical" evidence="8">
    <location>
        <begin position="171"/>
        <end position="193"/>
    </location>
</feature>
<accession>A0A433TT31</accession>
<evidence type="ECO:0000256" key="7">
    <source>
        <dbReference type="SAM" id="MobiDB-lite"/>
    </source>
</evidence>
<feature type="transmembrane region" description="Helical" evidence="8">
    <location>
        <begin position="129"/>
        <end position="150"/>
    </location>
</feature>
<evidence type="ECO:0008006" key="11">
    <source>
        <dbReference type="Google" id="ProtNLM"/>
    </source>
</evidence>
<feature type="region of interest" description="Disordered" evidence="7">
    <location>
        <begin position="691"/>
        <end position="779"/>
    </location>
</feature>
<dbReference type="Proteomes" id="UP000271974">
    <property type="component" value="Unassembled WGS sequence"/>
</dbReference>
<feature type="transmembrane region" description="Helical" evidence="8">
    <location>
        <begin position="581"/>
        <end position="603"/>
    </location>
</feature>
<dbReference type="OrthoDB" id="76259at2759"/>
<dbReference type="GO" id="GO:0044341">
    <property type="term" value="P:sodium-dependent phosphate transport"/>
    <property type="evidence" value="ECO:0007669"/>
    <property type="project" value="InterPro"/>
</dbReference>
<sequence>MLSQQDSVLPKTETAEMDSDEGCVVDIYKEEARGLSTGPAVPPLHKNADGDLIETLAPGSGLLVSRNCHGHKDSGFSSRVSEVGEETEEGRAELAQALLDRKLARRLTRISECQNEEKCRCSAWAVVKVVLKILLAVGLLYAFICLLDLMGNAFRLLGGKTAGSVFQDSKLLGNPITGLMIGVLATVILQSSSTSSSIVITMVASKILDLRPAIPIIMGANIGTTVTNTLVSLAHSMNRKEFKRAFSGAVVHDVFNWLTVLCLLPLEYMTGYLYHLTGLIIRSLNMEDMKANNQDLLKKLTKPLTSRIVKIDKKVITGIAQGQEEYNNKTLLKVYCTYDEVVSYRLVNQSSVDNVTGVETWTMVNSSVVTKVPLDKCNSLFSELAWSDTTSGIVLLLASILCLSLCLYSLVKLLHSLLGGHIARALRKTINSDFPHPFSWLTGYVAIIVGAGMTILVQSSSVFTSALTPLVGIGCLKLERMYPLTLGSNIGTTFTGILAALASSSATMNIALQLAFCHLFFNISGILLFYPVPKMRKIIINTAKYLGRTTARYRWFAIAYLICMFLLFPGFFFALSLAGRAAFIVVLSLISAIVVFVVVVTLMQRSRTFSNFLPGVLRSWQFLPEFMRSLQPLDRGLNSLVSNCFCKCCKDRCKCLAPLTEEDMGSIDLDSDSDDSVQVSRLSSAVSSKAQLALSKSPSQPSFTESRRIYRPVNDTSASPSRRNSIGKRSPSARRVNYNDTAANGAGADSGHLPLMASSESSPPRSGQKTSNNSLKPSFYISKSDDHYLKHSSNDMTSPSARVADVMVIDMAATNLNSINESKI</sequence>
<feature type="transmembrane region" description="Helical" evidence="8">
    <location>
        <begin position="486"/>
        <end position="504"/>
    </location>
</feature>
<feature type="transmembrane region" description="Helical" evidence="8">
    <location>
        <begin position="213"/>
        <end position="233"/>
    </location>
</feature>
<reference evidence="9 10" key="1">
    <citation type="submission" date="2019-01" db="EMBL/GenBank/DDBJ databases">
        <title>A draft genome assembly of the solar-powered sea slug Elysia chlorotica.</title>
        <authorList>
            <person name="Cai H."/>
            <person name="Li Q."/>
            <person name="Fang X."/>
            <person name="Li J."/>
            <person name="Curtis N.E."/>
            <person name="Altenburger A."/>
            <person name="Shibata T."/>
            <person name="Feng M."/>
            <person name="Maeda T."/>
            <person name="Schwartz J.A."/>
            <person name="Shigenobu S."/>
            <person name="Lundholm N."/>
            <person name="Nishiyama T."/>
            <person name="Yang H."/>
            <person name="Hasebe M."/>
            <person name="Li S."/>
            <person name="Pierce S.K."/>
            <person name="Wang J."/>
        </authorList>
    </citation>
    <scope>NUCLEOTIDE SEQUENCE [LARGE SCALE GENOMIC DNA]</scope>
    <source>
        <strain evidence="9">EC2010</strain>
        <tissue evidence="9">Whole organism of an adult</tissue>
    </source>
</reference>
<organism evidence="9 10">
    <name type="scientific">Elysia chlorotica</name>
    <name type="common">Eastern emerald elysia</name>
    <name type="synonym">Sea slug</name>
    <dbReference type="NCBI Taxonomy" id="188477"/>
    <lineage>
        <taxon>Eukaryota</taxon>
        <taxon>Metazoa</taxon>
        <taxon>Spiralia</taxon>
        <taxon>Lophotrochozoa</taxon>
        <taxon>Mollusca</taxon>
        <taxon>Gastropoda</taxon>
        <taxon>Heterobranchia</taxon>
        <taxon>Euthyneura</taxon>
        <taxon>Panpulmonata</taxon>
        <taxon>Sacoglossa</taxon>
        <taxon>Placobranchoidea</taxon>
        <taxon>Plakobranchidae</taxon>
        <taxon>Elysia</taxon>
    </lineage>
</organism>
<dbReference type="PANTHER" id="PTHR10010">
    <property type="entry name" value="SOLUTE CARRIER FAMILY 34 SODIUM PHOSPHATE , MEMBER 2-RELATED"/>
    <property type="match status" value="1"/>
</dbReference>
<keyword evidence="6 8" id="KW-0472">Membrane</keyword>
<evidence type="ECO:0000256" key="3">
    <source>
        <dbReference type="ARBA" id="ARBA00022475"/>
    </source>
</evidence>
<feature type="transmembrane region" description="Helical" evidence="8">
    <location>
        <begin position="438"/>
        <end position="456"/>
    </location>
</feature>
<dbReference type="Pfam" id="PF02690">
    <property type="entry name" value="Na_Pi_cotrans"/>
    <property type="match status" value="2"/>
</dbReference>
<keyword evidence="5 8" id="KW-1133">Transmembrane helix</keyword>
<comment type="similarity">
    <text evidence="2">Belongs to the SLC34A transporter family.</text>
</comment>
<evidence type="ECO:0000256" key="4">
    <source>
        <dbReference type="ARBA" id="ARBA00022692"/>
    </source>
</evidence>
<comment type="caution">
    <text evidence="9">The sequence shown here is derived from an EMBL/GenBank/DDBJ whole genome shotgun (WGS) entry which is preliminary data.</text>
</comment>
<keyword evidence="3" id="KW-1003">Cell membrane</keyword>